<dbReference type="EMBL" id="LQYT01000026">
    <property type="protein sequence ID" value="KYD20922.1"/>
    <property type="molecule type" value="Genomic_DNA"/>
</dbReference>
<dbReference type="STRING" id="301148.B4135_1749"/>
<proteinExistence type="predicted"/>
<dbReference type="AlphaFoldDB" id="A0A150M9J3"/>
<accession>A0A150M9J3</accession>
<reference evidence="1 2" key="1">
    <citation type="submission" date="2016-01" db="EMBL/GenBank/DDBJ databases">
        <title>Draft Genome Sequences of Seven Thermophilic Sporeformers Isolated from Foods.</title>
        <authorList>
            <person name="Berendsen E.M."/>
            <person name="Wells-Bennik M.H."/>
            <person name="Krawcyk A.O."/>
            <person name="De Jong A."/>
            <person name="Holsappel S."/>
            <person name="Eijlander R.T."/>
            <person name="Kuipers O.P."/>
        </authorList>
    </citation>
    <scope>NUCLEOTIDE SEQUENCE [LARGE SCALE GENOMIC DNA]</scope>
    <source>
        <strain evidence="1 2">B4135</strain>
    </source>
</reference>
<dbReference type="Proteomes" id="UP000075683">
    <property type="component" value="Unassembled WGS sequence"/>
</dbReference>
<name>A0A150M9J3_9BACI</name>
<evidence type="ECO:0000313" key="2">
    <source>
        <dbReference type="Proteomes" id="UP000075683"/>
    </source>
</evidence>
<evidence type="ECO:0000313" key="1">
    <source>
        <dbReference type="EMBL" id="KYD20922.1"/>
    </source>
</evidence>
<gene>
    <name evidence="1" type="ORF">B4135_1749</name>
</gene>
<comment type="caution">
    <text evidence="1">The sequence shown here is derived from an EMBL/GenBank/DDBJ whole genome shotgun (WGS) entry which is preliminary data.</text>
</comment>
<organism evidence="1 2">
    <name type="scientific">Caldibacillus debilis</name>
    <dbReference type="NCBI Taxonomy" id="301148"/>
    <lineage>
        <taxon>Bacteria</taxon>
        <taxon>Bacillati</taxon>
        <taxon>Bacillota</taxon>
        <taxon>Bacilli</taxon>
        <taxon>Bacillales</taxon>
        <taxon>Bacillaceae</taxon>
        <taxon>Caldibacillus</taxon>
    </lineage>
</organism>
<sequence>MKKALRRWMLICSPLGRQMKKNLFIEWGVFYAKKIIFT</sequence>
<protein>
    <submittedName>
        <fullName evidence="1">Uncharacterized protein</fullName>
    </submittedName>
</protein>